<name>A0ACA9P7H7_9GLOM</name>
<proteinExistence type="predicted"/>
<dbReference type="Proteomes" id="UP000789366">
    <property type="component" value="Unassembled WGS sequence"/>
</dbReference>
<dbReference type="EMBL" id="CAJVPW010021048">
    <property type="protein sequence ID" value="CAG8691714.1"/>
    <property type="molecule type" value="Genomic_DNA"/>
</dbReference>
<accession>A0ACA9P7H7</accession>
<sequence length="93" mass="10646">AKTIPSFPSDSLTTDWTLDWINNQTNQWDVVTTYWLLQKDIASQRLFLYTSGGMSISSWNNGKFLRLSLLNVAVAVHATIVKKRLHIHNSLTR</sequence>
<keyword evidence="2" id="KW-1185">Reference proteome</keyword>
<reference evidence="1" key="1">
    <citation type="submission" date="2021-06" db="EMBL/GenBank/DDBJ databases">
        <authorList>
            <person name="Kallberg Y."/>
            <person name="Tangrot J."/>
            <person name="Rosling A."/>
        </authorList>
    </citation>
    <scope>NUCLEOTIDE SEQUENCE</scope>
    <source>
        <strain evidence="1">28 12/20/2015</strain>
    </source>
</reference>
<evidence type="ECO:0000313" key="1">
    <source>
        <dbReference type="EMBL" id="CAG8691714.1"/>
    </source>
</evidence>
<comment type="caution">
    <text evidence="1">The sequence shown here is derived from an EMBL/GenBank/DDBJ whole genome shotgun (WGS) entry which is preliminary data.</text>
</comment>
<gene>
    <name evidence="1" type="ORF">SPELUC_LOCUS10789</name>
</gene>
<protein>
    <submittedName>
        <fullName evidence="1">12756_t:CDS:1</fullName>
    </submittedName>
</protein>
<evidence type="ECO:0000313" key="2">
    <source>
        <dbReference type="Proteomes" id="UP000789366"/>
    </source>
</evidence>
<feature type="non-terminal residue" evidence="1">
    <location>
        <position position="1"/>
    </location>
</feature>
<organism evidence="1 2">
    <name type="scientific">Cetraspora pellucida</name>
    <dbReference type="NCBI Taxonomy" id="1433469"/>
    <lineage>
        <taxon>Eukaryota</taxon>
        <taxon>Fungi</taxon>
        <taxon>Fungi incertae sedis</taxon>
        <taxon>Mucoromycota</taxon>
        <taxon>Glomeromycotina</taxon>
        <taxon>Glomeromycetes</taxon>
        <taxon>Diversisporales</taxon>
        <taxon>Gigasporaceae</taxon>
        <taxon>Cetraspora</taxon>
    </lineage>
</organism>